<dbReference type="Gene3D" id="3.30.70.20">
    <property type="match status" value="1"/>
</dbReference>
<evidence type="ECO:0000259" key="8">
    <source>
        <dbReference type="PROSITE" id="PS51085"/>
    </source>
</evidence>
<accession>A0A480B4Y2</accession>
<evidence type="ECO:0000313" key="12">
    <source>
        <dbReference type="Proteomes" id="UP000301751"/>
    </source>
</evidence>
<dbReference type="SUPFAM" id="SSF50692">
    <property type="entry name" value="ADC-like"/>
    <property type="match status" value="1"/>
</dbReference>
<dbReference type="GO" id="GO:0022904">
    <property type="term" value="P:respiratory electron transport chain"/>
    <property type="evidence" value="ECO:0007669"/>
    <property type="project" value="TreeGrafter"/>
</dbReference>
<dbReference type="Pfam" id="PF00384">
    <property type="entry name" value="Molybdopterin"/>
    <property type="match status" value="1"/>
</dbReference>
<dbReference type="AlphaFoldDB" id="A0A480B4Y2"/>
<dbReference type="InterPro" id="IPR041925">
    <property type="entry name" value="CT_Formate-Dh_H"/>
</dbReference>
<keyword evidence="3" id="KW-0479">Metal-binding</keyword>
<dbReference type="PROSITE" id="PS51379">
    <property type="entry name" value="4FE4S_FER_2"/>
    <property type="match status" value="2"/>
</dbReference>
<dbReference type="FunFam" id="3.30.70.20:FF:000035">
    <property type="entry name" value="Iron hydrogenase 1"/>
    <property type="match status" value="1"/>
</dbReference>
<dbReference type="NCBIfam" id="TIGR01591">
    <property type="entry name" value="Fdh-alpha"/>
    <property type="match status" value="1"/>
</dbReference>
<feature type="domain" description="4Fe-4S Mo/W bis-MGD-type" evidence="10">
    <location>
        <begin position="227"/>
        <end position="282"/>
    </location>
</feature>
<dbReference type="CDD" id="cd00207">
    <property type="entry name" value="fer2"/>
    <property type="match status" value="1"/>
</dbReference>
<dbReference type="PROSITE" id="PS51085">
    <property type="entry name" value="2FE2S_FER_2"/>
    <property type="match status" value="1"/>
</dbReference>
<evidence type="ECO:0000259" key="9">
    <source>
        <dbReference type="PROSITE" id="PS51379"/>
    </source>
</evidence>
<evidence type="ECO:0000256" key="5">
    <source>
        <dbReference type="ARBA" id="ARBA00023002"/>
    </source>
</evidence>
<dbReference type="InterPro" id="IPR006657">
    <property type="entry name" value="MoPterin_dinucl-bd_dom"/>
</dbReference>
<dbReference type="GO" id="GO:0016020">
    <property type="term" value="C:membrane"/>
    <property type="evidence" value="ECO:0007669"/>
    <property type="project" value="TreeGrafter"/>
</dbReference>
<dbReference type="GO" id="GO:1990204">
    <property type="term" value="C:oxidoreductase complex"/>
    <property type="evidence" value="ECO:0007669"/>
    <property type="project" value="UniProtKB-ARBA"/>
</dbReference>
<dbReference type="GO" id="GO:0015942">
    <property type="term" value="P:formate metabolic process"/>
    <property type="evidence" value="ECO:0007669"/>
    <property type="project" value="InterPro"/>
</dbReference>
<dbReference type="Gene3D" id="2.20.25.90">
    <property type="entry name" value="ADC-like domains"/>
    <property type="match status" value="1"/>
</dbReference>
<sequence>MTGPDLFDFQLDGATVNARPGETILQAAQRQGVQIPRLCHSDGLRPDGNCRACVVEIAGERTLAPSCCRVPTPGMQVQARSARALKSQKMVVELLLADLPTTGSKWVDGDAARPHGELSAWADTLGVTPRPALTALQRQQPAPDASHPAMLVNLDACIQCTRCVRACRETQMNDVIGLLHRGAGTQIAFDLGDAMGDSSCVGCGECVQACPTGALSAKSLVGDQRVDKTVDSVCPYCGVGCLIQYQVKDNTIVAVQGRDGPANAGRLCVKGRFGFDYVHHRQRLTKPLIRKPGVPKDGSIDARPGDWQAVFREASWDEALDLAAGGLKALRDAHGPQTLAGFGSAKGSNEEAYLFQKLVRTGFGSNNVDHCTRLCHASSVTALLEGVGSGAVSNPVNDVQHAGLILVIGSNPTANHPVAATWMKNAAARGTKIVLADPRRTELSRHAWRTLQFQPDTDVALLNALIHTVIDEGLTDPAFLRDRASNFAALKEGVAACSPEAMAAVCGVPAATLREVARAFATSKASMILWGMGVSQHVHGTDNARCLIALSAITGQIGKPGSGLHPLRGQNNVQGASDAGLIPMMFPNYQRVDNPQVHAWFEDFWGQPLSAQPGLTVVETLHKAAAPDNDPAKVRGMLVMGENPAMSDPDLNHARAGLASLQHLVVQDLFMTETAWLADVVLPASGWPEKAGTVTNTDRMLQMGRRALDAPGEAKQDLWILQQLAQRLGLAWHYPGPDSGVAAVYEEMRQALHGVIAGVPWARLDAAGSITYPCLSEADPGQPIVFTERFPTADGRVKLVPAAVTAGAEPPDADYPFALITGRQLEHWHTGSMTRRAEVLDALEPVPTASLHGSDLAALGLQPGELLTVESRRGRIQLQARRDDGTPPGTVFIPFAYAEAAANRLTHPALDPAAKIPGFKFCAVRLAPAAPGAQSAAAASV</sequence>
<dbReference type="InterPro" id="IPR041924">
    <property type="entry name" value="Formate_Dh-H_N"/>
</dbReference>
<dbReference type="CDD" id="cd02790">
    <property type="entry name" value="MopB_CT_Formate-Dh_H"/>
    <property type="match status" value="1"/>
</dbReference>
<keyword evidence="5" id="KW-0560">Oxidoreductase</keyword>
<dbReference type="RefSeq" id="WP_137735840.1">
    <property type="nucleotide sequence ID" value="NZ_BJCL01000026.1"/>
</dbReference>
<evidence type="ECO:0000256" key="2">
    <source>
        <dbReference type="ARBA" id="ARBA00022485"/>
    </source>
</evidence>
<evidence type="ECO:0000256" key="3">
    <source>
        <dbReference type="ARBA" id="ARBA00022723"/>
    </source>
</evidence>
<dbReference type="SUPFAM" id="SSF54292">
    <property type="entry name" value="2Fe-2S ferredoxin-like"/>
    <property type="match status" value="1"/>
</dbReference>
<evidence type="ECO:0000259" key="10">
    <source>
        <dbReference type="PROSITE" id="PS51669"/>
    </source>
</evidence>
<dbReference type="GO" id="GO:0003954">
    <property type="term" value="F:NADH dehydrogenase activity"/>
    <property type="evidence" value="ECO:0007669"/>
    <property type="project" value="TreeGrafter"/>
</dbReference>
<evidence type="ECO:0000256" key="7">
    <source>
        <dbReference type="ARBA" id="ARBA00023014"/>
    </source>
</evidence>
<dbReference type="GO" id="GO:0008863">
    <property type="term" value="F:formate dehydrogenase (NAD+) activity"/>
    <property type="evidence" value="ECO:0007669"/>
    <property type="project" value="InterPro"/>
</dbReference>
<dbReference type="InterPro" id="IPR006963">
    <property type="entry name" value="Mopterin_OxRdtase_4Fe-4S_dom"/>
</dbReference>
<dbReference type="InterPro" id="IPR050123">
    <property type="entry name" value="Prok_molybdopt-oxidoreductase"/>
</dbReference>
<feature type="domain" description="2Fe-2S ferredoxin-type" evidence="8">
    <location>
        <begin position="5"/>
        <end position="83"/>
    </location>
</feature>
<dbReference type="SUPFAM" id="SSF54862">
    <property type="entry name" value="4Fe-4S ferredoxins"/>
    <property type="match status" value="1"/>
</dbReference>
<dbReference type="Proteomes" id="UP000301751">
    <property type="component" value="Unassembled WGS sequence"/>
</dbReference>
<dbReference type="InterPro" id="IPR006478">
    <property type="entry name" value="Formate_DH_asu"/>
</dbReference>
<dbReference type="Gene3D" id="3.40.50.740">
    <property type="match status" value="1"/>
</dbReference>
<protein>
    <submittedName>
        <fullName evidence="11">Formate dehydrogenase subunit alpha</fullName>
    </submittedName>
</protein>
<evidence type="ECO:0000256" key="1">
    <source>
        <dbReference type="ARBA" id="ARBA00007023"/>
    </source>
</evidence>
<dbReference type="Gene3D" id="3.10.20.740">
    <property type="match status" value="1"/>
</dbReference>
<dbReference type="CDD" id="cd02753">
    <property type="entry name" value="MopB_Formate-Dh-H"/>
    <property type="match status" value="1"/>
</dbReference>
<organism evidence="11 12">
    <name type="scientific">Pseudaquabacterium pictum</name>
    <dbReference type="NCBI Taxonomy" id="2315236"/>
    <lineage>
        <taxon>Bacteria</taxon>
        <taxon>Pseudomonadati</taxon>
        <taxon>Pseudomonadota</taxon>
        <taxon>Betaproteobacteria</taxon>
        <taxon>Burkholderiales</taxon>
        <taxon>Sphaerotilaceae</taxon>
        <taxon>Pseudaquabacterium</taxon>
    </lineage>
</organism>
<dbReference type="InterPro" id="IPR017896">
    <property type="entry name" value="4Fe4S_Fe-S-bd"/>
</dbReference>
<dbReference type="PIRSF" id="PIRSF036643">
    <property type="entry name" value="FDH_alpha"/>
    <property type="match status" value="1"/>
</dbReference>
<dbReference type="Pfam" id="PF12838">
    <property type="entry name" value="Fer4_7"/>
    <property type="match status" value="1"/>
</dbReference>
<dbReference type="PROSITE" id="PS00198">
    <property type="entry name" value="4FE4S_FER_1"/>
    <property type="match status" value="1"/>
</dbReference>
<gene>
    <name evidence="11" type="ORF">AQPW35_52190</name>
</gene>
<dbReference type="Pfam" id="PF13510">
    <property type="entry name" value="Fer2_4"/>
    <property type="match status" value="1"/>
</dbReference>
<dbReference type="Pfam" id="PF04879">
    <property type="entry name" value="Molybdop_Fe4S4"/>
    <property type="match status" value="1"/>
</dbReference>
<keyword evidence="4" id="KW-0677">Repeat</keyword>
<dbReference type="PANTHER" id="PTHR43105">
    <property type="entry name" value="RESPIRATORY NITRATE REDUCTASE"/>
    <property type="match status" value="1"/>
</dbReference>
<dbReference type="GO" id="GO:0046872">
    <property type="term" value="F:metal ion binding"/>
    <property type="evidence" value="ECO:0007669"/>
    <property type="project" value="UniProtKB-KW"/>
</dbReference>
<dbReference type="Pfam" id="PF01568">
    <property type="entry name" value="Molydop_binding"/>
    <property type="match status" value="1"/>
</dbReference>
<dbReference type="InterPro" id="IPR017900">
    <property type="entry name" value="4Fe4S_Fe_S_CS"/>
</dbReference>
<evidence type="ECO:0000313" key="11">
    <source>
        <dbReference type="EMBL" id="GCL66138.1"/>
    </source>
</evidence>
<dbReference type="InterPro" id="IPR006656">
    <property type="entry name" value="Mopterin_OxRdtase"/>
</dbReference>
<feature type="domain" description="4Fe-4S ferredoxin-type" evidence="9">
    <location>
        <begin position="148"/>
        <end position="178"/>
    </location>
</feature>
<reference evidence="12" key="1">
    <citation type="submission" date="2019-03" db="EMBL/GenBank/DDBJ databases">
        <title>Aquabacterium pictum sp.nov., the first bacteriochlorophyll a-containing freshwater bacterium in the genus Aquabacterium of the class Betaproteobacteria.</title>
        <authorList>
            <person name="Hirose S."/>
            <person name="Tank M."/>
            <person name="Hara E."/>
            <person name="Tamaki H."/>
            <person name="Takaichi S."/>
            <person name="Haruta S."/>
            <person name="Hanada S."/>
        </authorList>
    </citation>
    <scope>NUCLEOTIDE SEQUENCE [LARGE SCALE GENOMIC DNA]</scope>
    <source>
        <strain evidence="12">W35</strain>
    </source>
</reference>
<keyword evidence="2" id="KW-0004">4Fe-4S</keyword>
<feature type="domain" description="4Fe-4S ferredoxin-type" evidence="9">
    <location>
        <begin position="192"/>
        <end position="220"/>
    </location>
</feature>
<dbReference type="InterPro" id="IPR036010">
    <property type="entry name" value="2Fe-2S_ferredoxin-like_sf"/>
</dbReference>
<dbReference type="InterPro" id="IPR009010">
    <property type="entry name" value="Asp_de-COase-like_dom_sf"/>
</dbReference>
<keyword evidence="12" id="KW-1185">Reference proteome</keyword>
<name>A0A480B4Y2_9BURK</name>
<dbReference type="FunFam" id="2.20.25.90:FF:000001">
    <property type="entry name" value="Formate dehydrogenase subunit alpha"/>
    <property type="match status" value="1"/>
</dbReference>
<evidence type="ECO:0000256" key="4">
    <source>
        <dbReference type="ARBA" id="ARBA00022737"/>
    </source>
</evidence>
<dbReference type="SMART" id="SM00926">
    <property type="entry name" value="Molybdop_Fe4S4"/>
    <property type="match status" value="1"/>
</dbReference>
<comment type="similarity">
    <text evidence="1">In the C-terminal section; belongs to the prokaryotic molybdopterin-containing oxidoreductase family.</text>
</comment>
<proteinExistence type="inferred from homology"/>
<keyword evidence="6" id="KW-0408">Iron</keyword>
<dbReference type="Gene3D" id="2.40.40.20">
    <property type="match status" value="1"/>
</dbReference>
<dbReference type="Gene3D" id="3.40.228.10">
    <property type="entry name" value="Dimethylsulfoxide Reductase, domain 2"/>
    <property type="match status" value="1"/>
</dbReference>
<evidence type="ECO:0000256" key="6">
    <source>
        <dbReference type="ARBA" id="ARBA00023004"/>
    </source>
</evidence>
<dbReference type="PANTHER" id="PTHR43105:SF14">
    <property type="entry name" value="FORMATE DEHYDROGENASE H"/>
    <property type="match status" value="1"/>
</dbReference>
<dbReference type="SUPFAM" id="SSF53706">
    <property type="entry name" value="Formate dehydrogenase/DMSO reductase, domains 1-3"/>
    <property type="match status" value="1"/>
</dbReference>
<dbReference type="InterPro" id="IPR001041">
    <property type="entry name" value="2Fe-2S_ferredoxin-type"/>
</dbReference>
<comment type="caution">
    <text evidence="11">The sequence shown here is derived from an EMBL/GenBank/DDBJ whole genome shotgun (WGS) entry which is preliminary data.</text>
</comment>
<dbReference type="GO" id="GO:0051539">
    <property type="term" value="F:4 iron, 4 sulfur cluster binding"/>
    <property type="evidence" value="ECO:0007669"/>
    <property type="project" value="UniProtKB-KW"/>
</dbReference>
<dbReference type="PROSITE" id="PS51669">
    <property type="entry name" value="4FE4S_MOW_BIS_MGD"/>
    <property type="match status" value="1"/>
</dbReference>
<keyword evidence="7" id="KW-0411">Iron-sulfur</keyword>
<dbReference type="EMBL" id="BJCL01000026">
    <property type="protein sequence ID" value="GCL66138.1"/>
    <property type="molecule type" value="Genomic_DNA"/>
</dbReference>
<dbReference type="GO" id="GO:0043546">
    <property type="term" value="F:molybdopterin cofactor binding"/>
    <property type="evidence" value="ECO:0007669"/>
    <property type="project" value="InterPro"/>
</dbReference>
<dbReference type="OrthoDB" id="9810782at2"/>